<evidence type="ECO:0000313" key="3">
    <source>
        <dbReference type="Proteomes" id="UP000095200"/>
    </source>
</evidence>
<comment type="caution">
    <text evidence="2">The sequence shown here is derived from an EMBL/GenBank/DDBJ whole genome shotgun (WGS) entry which is preliminary data.</text>
</comment>
<dbReference type="InterPro" id="IPR036188">
    <property type="entry name" value="FAD/NAD-bd_sf"/>
</dbReference>
<protein>
    <submittedName>
        <fullName evidence="2">NADH-ubiquinone oxidoreductase subunit 3</fullName>
    </submittedName>
</protein>
<dbReference type="STRING" id="1592317.DPF_1829"/>
<dbReference type="EMBL" id="BDFE01000016">
    <property type="protein sequence ID" value="GAU09109.1"/>
    <property type="molecule type" value="Genomic_DNA"/>
</dbReference>
<keyword evidence="3" id="KW-1185">Reference proteome</keyword>
<dbReference type="PANTHER" id="PTHR42783">
    <property type="entry name" value="GLUTAMATE SYNTHASE [NADPH] SMALL CHAIN"/>
    <property type="match status" value="1"/>
</dbReference>
<dbReference type="AlphaFoldDB" id="A0A194AK65"/>
<sequence>MNQTQSQSLSGYWNGVRYAGEDLENLPSETKNILHALCEMSRGVPGARITCVAGWKGFFILGSGADPVDMARAYACRIQETSCGKCLPCRTGTRIIADLLTHMCDGHGREQDIHTLERMIEVVRAGSMCEMGHQAIVTVKELMDQFRDQFLDAVQRPTRRPRGTYDFKVTAPCIEACPVHLDVPRYIELISAGRYAQALAVIREHNPLPAVCGRVCVRFCEQACRRGMLDNPVDIKHLKQFVSDVELQAAVRAQTSPCHISSSAHHVAIVGSGPAGIMAAYILLQRGHKVTVLEAMEEPGGMAALGIPDYRLPRSILRQEIRVIENMGATIRYSTVLGRDVGLQELQETFDAVFLAIGTQKGRPMGIPGEEEHPPGYMLGVDFLRQVNLDRPVRRGTRALVVGGGNVAMDCSRSALRLGFDEVHLVYRRDRAAMPADKVEIHEAEEEGVSFHFQVNPVRILCDANGVIGVECVRMQPGSPDARGRRRPEPIAGSEFVISCDMVIPAIGQSMDLSWLEQGSSLETTSWKTIQVDPKTMETSIFGIFAGGDCTSGPATLVEALAAGERAARAIDQYLRNIPHAMERDEQFRFVYDLLARLDKDVIDRPPRGFDRMKMRERSVSERIRDFAQVEEAICPGDALLEADRCLRCYRIVMIGWEDPCGRG</sequence>
<dbReference type="SUPFAM" id="SSF46548">
    <property type="entry name" value="alpha-helical ferredoxin"/>
    <property type="match status" value="1"/>
</dbReference>
<dbReference type="GO" id="GO:0051539">
    <property type="term" value="F:4 iron, 4 sulfur cluster binding"/>
    <property type="evidence" value="ECO:0007669"/>
    <property type="project" value="InterPro"/>
</dbReference>
<gene>
    <name evidence="2" type="ORF">DPF_1829</name>
</gene>
<dbReference type="InterPro" id="IPR019575">
    <property type="entry name" value="Nuop51_4Fe4S-bd"/>
</dbReference>
<dbReference type="RefSeq" id="WP_069859294.1">
    <property type="nucleotide sequence ID" value="NZ_BDFE01000016.1"/>
</dbReference>
<proteinExistence type="predicted"/>
<dbReference type="InterPro" id="IPR023753">
    <property type="entry name" value="FAD/NAD-binding_dom"/>
</dbReference>
<dbReference type="SUPFAM" id="SSF51971">
    <property type="entry name" value="Nucleotide-binding domain"/>
    <property type="match status" value="1"/>
</dbReference>
<keyword evidence="2" id="KW-0830">Ubiquinone</keyword>
<dbReference type="Gene3D" id="3.50.50.60">
    <property type="entry name" value="FAD/NAD(P)-binding domain"/>
    <property type="match status" value="2"/>
</dbReference>
<dbReference type="Pfam" id="PF14691">
    <property type="entry name" value="Fer4_20"/>
    <property type="match status" value="1"/>
</dbReference>
<feature type="domain" description="NADH-ubiquinone oxidoreductase 51kDa subunit iron-sulphur binding" evidence="1">
    <location>
        <begin position="68"/>
        <end position="113"/>
    </location>
</feature>
<reference evidence="3" key="1">
    <citation type="submission" date="2016-06" db="EMBL/GenBank/DDBJ databases">
        <title>Draft genome sequence of Desulfoplanes formicivorans strain Pf12B.</title>
        <authorList>
            <person name="Watanabe M."/>
            <person name="Kojima H."/>
            <person name="Fukui M."/>
        </authorList>
    </citation>
    <scope>NUCLEOTIDE SEQUENCE [LARGE SCALE GENOMIC DNA]</scope>
    <source>
        <strain evidence="3">Pf12B</strain>
    </source>
</reference>
<accession>A0A194AK65</accession>
<dbReference type="PANTHER" id="PTHR42783:SF3">
    <property type="entry name" value="GLUTAMATE SYNTHASE [NADPH] SMALL CHAIN-RELATED"/>
    <property type="match status" value="1"/>
</dbReference>
<organism evidence="2 3">
    <name type="scientific">Desulfoplanes formicivorans</name>
    <dbReference type="NCBI Taxonomy" id="1592317"/>
    <lineage>
        <taxon>Bacteria</taxon>
        <taxon>Pseudomonadati</taxon>
        <taxon>Thermodesulfobacteriota</taxon>
        <taxon>Desulfovibrionia</taxon>
        <taxon>Desulfovibrionales</taxon>
        <taxon>Desulfoplanaceae</taxon>
        <taxon>Desulfoplanes</taxon>
    </lineage>
</organism>
<dbReference type="OrthoDB" id="9803192at2"/>
<dbReference type="Pfam" id="PF07992">
    <property type="entry name" value="Pyr_redox_2"/>
    <property type="match status" value="1"/>
</dbReference>
<name>A0A194AK65_9BACT</name>
<evidence type="ECO:0000313" key="2">
    <source>
        <dbReference type="EMBL" id="GAU09109.1"/>
    </source>
</evidence>
<dbReference type="InterPro" id="IPR028261">
    <property type="entry name" value="DPD_II"/>
</dbReference>
<dbReference type="Gene3D" id="1.10.1060.10">
    <property type="entry name" value="Alpha-helical ferredoxin"/>
    <property type="match status" value="1"/>
</dbReference>
<dbReference type="SMART" id="SM00928">
    <property type="entry name" value="NADH_4Fe-4S"/>
    <property type="match status" value="1"/>
</dbReference>
<dbReference type="PRINTS" id="PR00419">
    <property type="entry name" value="ADXRDTASE"/>
</dbReference>
<dbReference type="GO" id="GO:0016491">
    <property type="term" value="F:oxidoreductase activity"/>
    <property type="evidence" value="ECO:0007669"/>
    <property type="project" value="InterPro"/>
</dbReference>
<dbReference type="InterPro" id="IPR037207">
    <property type="entry name" value="Nuop51_4Fe4S-bd_sf"/>
</dbReference>
<dbReference type="Pfam" id="PF10589">
    <property type="entry name" value="NADH_4Fe-4S"/>
    <property type="match status" value="1"/>
</dbReference>
<evidence type="ECO:0000259" key="1">
    <source>
        <dbReference type="SMART" id="SM00928"/>
    </source>
</evidence>
<dbReference type="InterPro" id="IPR009051">
    <property type="entry name" value="Helical_ferredxn"/>
</dbReference>
<dbReference type="SUPFAM" id="SSF140490">
    <property type="entry name" value="Nqo1C-terminal domain-like"/>
    <property type="match status" value="1"/>
</dbReference>
<dbReference type="Proteomes" id="UP000095200">
    <property type="component" value="Unassembled WGS sequence"/>
</dbReference>